<feature type="transmembrane region" description="Helical" evidence="2">
    <location>
        <begin position="107"/>
        <end position="125"/>
    </location>
</feature>
<comment type="similarity">
    <text evidence="1">Belongs to the polysaccharide synthase family.</text>
</comment>
<feature type="transmembrane region" description="Helical" evidence="2">
    <location>
        <begin position="42"/>
        <end position="63"/>
    </location>
</feature>
<evidence type="ECO:0000259" key="3">
    <source>
        <dbReference type="Pfam" id="PF02719"/>
    </source>
</evidence>
<dbReference type="InterPro" id="IPR036291">
    <property type="entry name" value="NAD(P)-bd_dom_sf"/>
</dbReference>
<dbReference type="PANTHER" id="PTHR43318:SF1">
    <property type="entry name" value="POLYSACCHARIDE BIOSYNTHESIS PROTEIN EPSC-RELATED"/>
    <property type="match status" value="1"/>
</dbReference>
<dbReference type="RefSeq" id="WP_092229833.1">
    <property type="nucleotide sequence ID" value="NZ_FNLL01000001.1"/>
</dbReference>
<sequence>MKIYRNRLLIIVADILLLCCAFYFSHLIRFEFSIPQWAFEKFIRMLGVVLFVKLLCFFFFDLYKGMWRYSSLNEFLNIGKASTAGTVFLVVLILYTNRFEGISRSVFVIDWFLTLFFIMGLRLLIRLCFEKFSKHNGWQSFINGVSSFFKIKNRQGIGTIIIGAGDCGQKICREIRYNSSIHYNVLGFLDDDPGRVGRKIHGVSVLDKIENIGFVVKATGADEAIIAIPSLGAGRMRTIVELCKTCGLKYKTVPSMGELIDGKVSVQSIRDVEYRDLLGRKPVVLDRESIGNYLGSKTIIVTGAGGSIGKGLCRQICSYQPDKIILFERAESPLYDIDLELKKEFEHVIVIPVLGDIQNKDELEKVFQEYQPHIVFHAAAYKHVPMLEGYPWKAIENNILGTRNVAKVSEKFDCDKFVLVSTDKAVNPTSIMGTSKRIAEMIIQDMSAHSLSKTSFITVRFGNVIGSAGSVIPLFKKQIKQGGPVTVTHPDVIRYFMLIPEACRLILQAGAMSKGGEIFILEMGEPVNIDHMARDLIRFSGFEPEFDIKIEYTGLRPGEKLYEELIFEGEDIVPTEHKKIMVLSGQAGESDQLNGSIDRIIEMARARDGEKIRTLLKEIVPEYMPQ</sequence>
<keyword evidence="5" id="KW-1185">Reference proteome</keyword>
<dbReference type="InterPro" id="IPR051203">
    <property type="entry name" value="Polysaccharide_Synthase-Rel"/>
</dbReference>
<dbReference type="InterPro" id="IPR003869">
    <property type="entry name" value="Polysac_CapD-like"/>
</dbReference>
<keyword evidence="2" id="KW-0472">Membrane</keyword>
<dbReference type="AlphaFoldDB" id="A0A1H2DP77"/>
<evidence type="ECO:0000256" key="1">
    <source>
        <dbReference type="ARBA" id="ARBA00007430"/>
    </source>
</evidence>
<name>A0A1H2DP77_9BACT</name>
<feature type="transmembrane region" description="Helical" evidence="2">
    <location>
        <begin position="75"/>
        <end position="95"/>
    </location>
</feature>
<organism evidence="4 5">
    <name type="scientific">Desulfobacula phenolica</name>
    <dbReference type="NCBI Taxonomy" id="90732"/>
    <lineage>
        <taxon>Bacteria</taxon>
        <taxon>Pseudomonadati</taxon>
        <taxon>Thermodesulfobacteriota</taxon>
        <taxon>Desulfobacteria</taxon>
        <taxon>Desulfobacterales</taxon>
        <taxon>Desulfobacteraceae</taxon>
        <taxon>Desulfobacula</taxon>
    </lineage>
</organism>
<dbReference type="Pfam" id="PF02719">
    <property type="entry name" value="Polysacc_synt_2"/>
    <property type="match status" value="1"/>
</dbReference>
<dbReference type="PANTHER" id="PTHR43318">
    <property type="entry name" value="UDP-N-ACETYLGLUCOSAMINE 4,6-DEHYDRATASE"/>
    <property type="match status" value="1"/>
</dbReference>
<dbReference type="SUPFAM" id="SSF51735">
    <property type="entry name" value="NAD(P)-binding Rossmann-fold domains"/>
    <property type="match status" value="2"/>
</dbReference>
<keyword evidence="2" id="KW-0812">Transmembrane</keyword>
<dbReference type="EMBL" id="FNLL01000001">
    <property type="protein sequence ID" value="SDT84707.1"/>
    <property type="molecule type" value="Genomic_DNA"/>
</dbReference>
<gene>
    <name evidence="4" type="ORF">SAMN04487931_101355</name>
</gene>
<dbReference type="Gene3D" id="3.40.50.720">
    <property type="entry name" value="NAD(P)-binding Rossmann-like Domain"/>
    <property type="match status" value="2"/>
</dbReference>
<protein>
    <submittedName>
        <fullName evidence="4">NDP-sugar epimerase, includes UDP-GlcNAc-inverting 4,6-dehydratase FlaA1 and capsular polysaccharide biosynthesis protein EpsC</fullName>
    </submittedName>
</protein>
<evidence type="ECO:0000256" key="2">
    <source>
        <dbReference type="SAM" id="Phobius"/>
    </source>
</evidence>
<proteinExistence type="inferred from homology"/>
<dbReference type="Pfam" id="PF13727">
    <property type="entry name" value="CoA_binding_3"/>
    <property type="match status" value="1"/>
</dbReference>
<feature type="domain" description="Polysaccharide biosynthesis protein CapD-like" evidence="3">
    <location>
        <begin position="299"/>
        <end position="583"/>
    </location>
</feature>
<evidence type="ECO:0000313" key="4">
    <source>
        <dbReference type="EMBL" id="SDT84707.1"/>
    </source>
</evidence>
<accession>A0A1H2DP77</accession>
<reference evidence="5" key="1">
    <citation type="submission" date="2016-10" db="EMBL/GenBank/DDBJ databases">
        <authorList>
            <person name="Varghese N."/>
            <person name="Submissions S."/>
        </authorList>
    </citation>
    <scope>NUCLEOTIDE SEQUENCE [LARGE SCALE GENOMIC DNA]</scope>
    <source>
        <strain evidence="5">DSM 3384</strain>
    </source>
</reference>
<evidence type="ECO:0000313" key="5">
    <source>
        <dbReference type="Proteomes" id="UP000199608"/>
    </source>
</evidence>
<feature type="transmembrane region" description="Helical" evidence="2">
    <location>
        <begin position="7"/>
        <end position="30"/>
    </location>
</feature>
<dbReference type="CDD" id="cd05237">
    <property type="entry name" value="UDP_invert_4-6DH_SDR_e"/>
    <property type="match status" value="1"/>
</dbReference>
<keyword evidence="2" id="KW-1133">Transmembrane helix</keyword>
<dbReference type="Proteomes" id="UP000199608">
    <property type="component" value="Unassembled WGS sequence"/>
</dbReference>